<keyword evidence="4 7" id="KW-0812">Transmembrane</keyword>
<evidence type="ECO:0000256" key="4">
    <source>
        <dbReference type="ARBA" id="ARBA00022692"/>
    </source>
</evidence>
<dbReference type="InterPro" id="IPR020846">
    <property type="entry name" value="MFS_dom"/>
</dbReference>
<dbReference type="GO" id="GO:0005886">
    <property type="term" value="C:plasma membrane"/>
    <property type="evidence" value="ECO:0007669"/>
    <property type="project" value="UniProtKB-SubCell"/>
</dbReference>
<keyword evidence="6 7" id="KW-0472">Membrane</keyword>
<reference evidence="9 10" key="1">
    <citation type="submission" date="2017-10" db="EMBL/GenBank/DDBJ databases">
        <title>The draft genome sequence of Lewinella nigricans NBRC 102662.</title>
        <authorList>
            <person name="Wang K."/>
        </authorList>
    </citation>
    <scope>NUCLEOTIDE SEQUENCE [LARGE SCALE GENOMIC DNA]</scope>
    <source>
        <strain evidence="9 10">NBRC 102662</strain>
    </source>
</reference>
<keyword evidence="10" id="KW-1185">Reference proteome</keyword>
<dbReference type="EMBL" id="PDUD01000002">
    <property type="protein sequence ID" value="PHN08255.1"/>
    <property type="molecule type" value="Genomic_DNA"/>
</dbReference>
<gene>
    <name evidence="9" type="ORF">CRP01_02730</name>
</gene>
<evidence type="ECO:0000256" key="6">
    <source>
        <dbReference type="ARBA" id="ARBA00023136"/>
    </source>
</evidence>
<name>A0A2D0NIC6_FLAN2</name>
<keyword evidence="2" id="KW-0813">Transport</keyword>
<keyword evidence="5 7" id="KW-1133">Transmembrane helix</keyword>
<dbReference type="InterPro" id="IPR011701">
    <property type="entry name" value="MFS"/>
</dbReference>
<proteinExistence type="predicted"/>
<feature type="domain" description="Major facilitator superfamily (MFS) profile" evidence="8">
    <location>
        <begin position="19"/>
        <end position="404"/>
    </location>
</feature>
<feature type="transmembrane region" description="Helical" evidence="7">
    <location>
        <begin position="351"/>
        <end position="373"/>
    </location>
</feature>
<feature type="transmembrane region" description="Helical" evidence="7">
    <location>
        <begin position="173"/>
        <end position="193"/>
    </location>
</feature>
<feature type="transmembrane region" description="Helical" evidence="7">
    <location>
        <begin position="146"/>
        <end position="167"/>
    </location>
</feature>
<feature type="transmembrane region" description="Helical" evidence="7">
    <location>
        <begin position="20"/>
        <end position="44"/>
    </location>
</feature>
<dbReference type="PROSITE" id="PS50850">
    <property type="entry name" value="MFS"/>
    <property type="match status" value="1"/>
</dbReference>
<dbReference type="PANTHER" id="PTHR23517">
    <property type="entry name" value="RESISTANCE PROTEIN MDTM, PUTATIVE-RELATED-RELATED"/>
    <property type="match status" value="1"/>
</dbReference>
<feature type="transmembrane region" description="Helical" evidence="7">
    <location>
        <begin position="94"/>
        <end position="116"/>
    </location>
</feature>
<dbReference type="GO" id="GO:0022857">
    <property type="term" value="F:transmembrane transporter activity"/>
    <property type="evidence" value="ECO:0007669"/>
    <property type="project" value="InterPro"/>
</dbReference>
<dbReference type="Proteomes" id="UP000223913">
    <property type="component" value="Unassembled WGS sequence"/>
</dbReference>
<feature type="transmembrane region" description="Helical" evidence="7">
    <location>
        <begin position="56"/>
        <end position="74"/>
    </location>
</feature>
<accession>A0A2D0NIC6</accession>
<dbReference type="RefSeq" id="WP_099148457.1">
    <property type="nucleotide sequence ID" value="NZ_PDUD01000002.1"/>
</dbReference>
<feature type="transmembrane region" description="Helical" evidence="7">
    <location>
        <begin position="379"/>
        <end position="399"/>
    </location>
</feature>
<protein>
    <submittedName>
        <fullName evidence="9">MFS transporter</fullName>
    </submittedName>
</protein>
<dbReference type="SUPFAM" id="SSF103473">
    <property type="entry name" value="MFS general substrate transporter"/>
    <property type="match status" value="1"/>
</dbReference>
<dbReference type="AlphaFoldDB" id="A0A2D0NIC6"/>
<feature type="transmembrane region" description="Helical" evidence="7">
    <location>
        <begin position="292"/>
        <end position="311"/>
    </location>
</feature>
<dbReference type="CDD" id="cd17329">
    <property type="entry name" value="MFS_MdtH_MDR_like"/>
    <property type="match status" value="1"/>
</dbReference>
<evidence type="ECO:0000256" key="5">
    <source>
        <dbReference type="ARBA" id="ARBA00022989"/>
    </source>
</evidence>
<comment type="caution">
    <text evidence="9">The sequence shown here is derived from an EMBL/GenBank/DDBJ whole genome shotgun (WGS) entry which is preliminary data.</text>
</comment>
<dbReference type="Gene3D" id="1.20.1250.20">
    <property type="entry name" value="MFS general substrate transporter like domains"/>
    <property type="match status" value="1"/>
</dbReference>
<organism evidence="9 10">
    <name type="scientific">Flavilitoribacter nigricans (strain ATCC 23147 / DSM 23189 / NBRC 102662 / NCIMB 1420 / SS-2)</name>
    <name type="common">Lewinella nigricans</name>
    <dbReference type="NCBI Taxonomy" id="1122177"/>
    <lineage>
        <taxon>Bacteria</taxon>
        <taxon>Pseudomonadati</taxon>
        <taxon>Bacteroidota</taxon>
        <taxon>Saprospiria</taxon>
        <taxon>Saprospirales</taxon>
        <taxon>Lewinellaceae</taxon>
        <taxon>Flavilitoribacter</taxon>
    </lineage>
</organism>
<evidence type="ECO:0000259" key="8">
    <source>
        <dbReference type="PROSITE" id="PS50850"/>
    </source>
</evidence>
<feature type="transmembrane region" description="Helical" evidence="7">
    <location>
        <begin position="317"/>
        <end position="339"/>
    </location>
</feature>
<feature type="transmembrane region" description="Helical" evidence="7">
    <location>
        <begin position="260"/>
        <end position="280"/>
    </location>
</feature>
<dbReference type="InterPro" id="IPR050171">
    <property type="entry name" value="MFS_Transporters"/>
</dbReference>
<dbReference type="InterPro" id="IPR036259">
    <property type="entry name" value="MFS_trans_sf"/>
</dbReference>
<dbReference type="Pfam" id="PF07690">
    <property type="entry name" value="MFS_1"/>
    <property type="match status" value="1"/>
</dbReference>
<evidence type="ECO:0000313" key="9">
    <source>
        <dbReference type="EMBL" id="PHN08255.1"/>
    </source>
</evidence>
<evidence type="ECO:0000256" key="2">
    <source>
        <dbReference type="ARBA" id="ARBA00022448"/>
    </source>
</evidence>
<comment type="subcellular location">
    <subcellularLocation>
        <location evidence="1">Cell membrane</location>
        <topology evidence="1">Multi-pass membrane protein</topology>
    </subcellularLocation>
</comment>
<evidence type="ECO:0000256" key="3">
    <source>
        <dbReference type="ARBA" id="ARBA00022475"/>
    </source>
</evidence>
<dbReference type="OrthoDB" id="5379144at2"/>
<dbReference type="PANTHER" id="PTHR23517:SF2">
    <property type="entry name" value="MULTIDRUG RESISTANCE PROTEIN MDTH"/>
    <property type="match status" value="1"/>
</dbReference>
<evidence type="ECO:0000256" key="7">
    <source>
        <dbReference type="SAM" id="Phobius"/>
    </source>
</evidence>
<evidence type="ECO:0000256" key="1">
    <source>
        <dbReference type="ARBA" id="ARBA00004651"/>
    </source>
</evidence>
<sequence length="404" mass="44084">MIARTAQLYRNAFAGLSRDIWLLSLVTFINRAGTMVIPFMTIYLTSQRNFSFRDAGFVMSSFGIGSIVGSLVGGKLTDRFGYYPVQFWTLAGSGLIFFALMQLSTVAALCIGTFALSSVADAFRPANQTAIAFYSRPENRARAFGLMRLAINLGFAAGPVLGGLLAHSLGYKWLFAVDGLTCIFAAVLFRLSLDPKGQEKLIATQEPEPELALPNRSAYSDKYFMFFLLMIVMGAAAFMQFFSSLPVFLKQTYGFSEAQIGGLTTVNGLIIVAMEMPLVYGIEKRLSSLQAVALGNILFALAYFILAGGSYHLLAPLGFMVVLTFGEMLAMPFSSTYAASRAHPSRRGQYMGLYSMGWGLAFIIAPTAGLWVAEEYGFLNLWWAASCLCIISTIGMALLGRMKE</sequence>
<keyword evidence="3" id="KW-1003">Cell membrane</keyword>
<evidence type="ECO:0000313" key="10">
    <source>
        <dbReference type="Proteomes" id="UP000223913"/>
    </source>
</evidence>
<feature type="transmembrane region" description="Helical" evidence="7">
    <location>
        <begin position="223"/>
        <end position="248"/>
    </location>
</feature>